<dbReference type="Proteomes" id="UP000675881">
    <property type="component" value="Chromosome 7"/>
</dbReference>
<accession>A0A7R8D1M1</accession>
<evidence type="ECO:0000313" key="1">
    <source>
        <dbReference type="EMBL" id="CAF2992666.1"/>
    </source>
</evidence>
<sequence length="303" mass="34546">MLELKTVNFMRARTLKHRRFVAFLEEKGSEHNDISYHTNVRWLSQGKVLKRVWDLRDLIQDYCGKKGRDIPELSDEDWVADLGYAVGVTALIKLTLLERIECQTVAQGPFCARDLQYCDGFHENVAASLKPSEGQHCNPLSNTKGNHKISTSSSQVLKQSEMHMVSSKFNCSVDNAPCNVQIELTSGRSLPVSLTAEILHITQRGELSTPEEAYSEDFEEKSEQMERDSDPFLFSEANRSKLPITDKEELLEVSSDRGLKLKLPKSTLTQFWVCAKQEYPDQGKRALGVPLWKKYFRRGTEKD</sequence>
<organism evidence="1 2">
    <name type="scientific">Lepeophtheirus salmonis</name>
    <name type="common">Salmon louse</name>
    <name type="synonym">Caligus salmonis</name>
    <dbReference type="NCBI Taxonomy" id="72036"/>
    <lineage>
        <taxon>Eukaryota</taxon>
        <taxon>Metazoa</taxon>
        <taxon>Ecdysozoa</taxon>
        <taxon>Arthropoda</taxon>
        <taxon>Crustacea</taxon>
        <taxon>Multicrustacea</taxon>
        <taxon>Hexanauplia</taxon>
        <taxon>Copepoda</taxon>
        <taxon>Siphonostomatoida</taxon>
        <taxon>Caligidae</taxon>
        <taxon>Lepeophtheirus</taxon>
    </lineage>
</organism>
<gene>
    <name evidence="1" type="ORF">LSAA_13037</name>
</gene>
<protein>
    <submittedName>
        <fullName evidence="1">(salmon louse) hypothetical protein</fullName>
    </submittedName>
</protein>
<dbReference type="OrthoDB" id="8871150at2759"/>
<reference evidence="1" key="1">
    <citation type="submission" date="2021-02" db="EMBL/GenBank/DDBJ databases">
        <authorList>
            <person name="Bekaert M."/>
        </authorList>
    </citation>
    <scope>NUCLEOTIDE SEQUENCE</scope>
    <source>
        <strain evidence="1">IoA-00</strain>
    </source>
</reference>
<dbReference type="EMBL" id="HG994586">
    <property type="protein sequence ID" value="CAF2992666.1"/>
    <property type="molecule type" value="Genomic_DNA"/>
</dbReference>
<dbReference type="PANTHER" id="PTHR45913:SF9">
    <property type="entry name" value="GENERAL TRANSCRIPTION FACTOR II-I REPEAT DOMAIN-CONTAINING PROTEIN 2-LIKE-RELATED"/>
    <property type="match status" value="1"/>
</dbReference>
<dbReference type="PANTHER" id="PTHR45913">
    <property type="entry name" value="EPM2A-INTERACTING PROTEIN 1"/>
    <property type="match status" value="1"/>
</dbReference>
<name>A0A7R8D1M1_LEPSM</name>
<keyword evidence="2" id="KW-1185">Reference proteome</keyword>
<proteinExistence type="predicted"/>
<dbReference type="AlphaFoldDB" id="A0A7R8D1M1"/>
<evidence type="ECO:0000313" key="2">
    <source>
        <dbReference type="Proteomes" id="UP000675881"/>
    </source>
</evidence>